<evidence type="ECO:0000256" key="5">
    <source>
        <dbReference type="ARBA" id="ARBA00022691"/>
    </source>
</evidence>
<name>A0A6V7I7S1_9HYME</name>
<dbReference type="CDD" id="cd02440">
    <property type="entry name" value="AdoMet_MTases"/>
    <property type="match status" value="1"/>
</dbReference>
<comment type="catalytic activity">
    <reaction evidence="7">
        <text>L-lysyl-[histone] + S-adenosyl-L-methionine = N(6)-methyl-L-lysyl-[histone] + S-adenosyl-L-homocysteine + H(+)</text>
        <dbReference type="Rhea" id="RHEA:10024"/>
        <dbReference type="Rhea" id="RHEA-COMP:9845"/>
        <dbReference type="Rhea" id="RHEA-COMP:9846"/>
        <dbReference type="ChEBI" id="CHEBI:15378"/>
        <dbReference type="ChEBI" id="CHEBI:29969"/>
        <dbReference type="ChEBI" id="CHEBI:57856"/>
        <dbReference type="ChEBI" id="CHEBI:59789"/>
        <dbReference type="ChEBI" id="CHEBI:61929"/>
    </reaction>
    <physiologicalReaction direction="left-to-right" evidence="7">
        <dbReference type="Rhea" id="RHEA:10025"/>
    </physiologicalReaction>
</comment>
<evidence type="ECO:0000256" key="14">
    <source>
        <dbReference type="ARBA" id="ARBA00083337"/>
    </source>
</evidence>
<dbReference type="GO" id="GO:0005634">
    <property type="term" value="C:nucleus"/>
    <property type="evidence" value="ECO:0007669"/>
    <property type="project" value="UniProtKB-SubCell"/>
</dbReference>
<evidence type="ECO:0000256" key="2">
    <source>
        <dbReference type="ARBA" id="ARBA00006149"/>
    </source>
</evidence>
<dbReference type="InterPro" id="IPR029063">
    <property type="entry name" value="SAM-dependent_MTases_sf"/>
</dbReference>
<dbReference type="PANTHER" id="PTHR45875">
    <property type="entry name" value="METHYLTRANSFERASE N6AMT1"/>
    <property type="match status" value="1"/>
</dbReference>
<dbReference type="GO" id="GO:0036009">
    <property type="term" value="F:protein-glutamine N-methyltransferase activity"/>
    <property type="evidence" value="ECO:0007669"/>
    <property type="project" value="UniProtKB-ARBA"/>
</dbReference>
<evidence type="ECO:0000313" key="18">
    <source>
        <dbReference type="EMBL" id="CAD1535167.1"/>
    </source>
</evidence>
<dbReference type="InterPro" id="IPR004557">
    <property type="entry name" value="PrmC-related"/>
</dbReference>
<evidence type="ECO:0000256" key="7">
    <source>
        <dbReference type="ARBA" id="ARBA00048619"/>
    </source>
</evidence>
<evidence type="ECO:0000256" key="9">
    <source>
        <dbReference type="ARBA" id="ARBA00053180"/>
    </source>
</evidence>
<evidence type="ECO:0000256" key="13">
    <source>
        <dbReference type="ARBA" id="ARBA00080992"/>
    </source>
</evidence>
<keyword evidence="6" id="KW-0539">Nucleus</keyword>
<dbReference type="EMBL" id="CADCXW020000002">
    <property type="protein sequence ID" value="CAD1535167.1"/>
    <property type="molecule type" value="Genomic_DNA"/>
</dbReference>
<dbReference type="Gene3D" id="3.40.50.150">
    <property type="entry name" value="Vaccinia Virus protein VP39"/>
    <property type="match status" value="1"/>
</dbReference>
<comment type="subunit">
    <text evidence="10">Heterodimer; heterodimerization with TRMT112 is required for S-adenosyl-L-methionine-binding.</text>
</comment>
<proteinExistence type="inferred from homology"/>
<dbReference type="InterPro" id="IPR002052">
    <property type="entry name" value="DNA_methylase_N6_adenine_CS"/>
</dbReference>
<keyword evidence="3" id="KW-0489">Methyltransferase</keyword>
<dbReference type="PANTHER" id="PTHR45875:SF1">
    <property type="entry name" value="METHYLTRANSFERASE N6AMT1"/>
    <property type="match status" value="1"/>
</dbReference>
<dbReference type="InterPro" id="IPR007848">
    <property type="entry name" value="Small_mtfrase_dom"/>
</dbReference>
<dbReference type="Pfam" id="PF05175">
    <property type="entry name" value="MTS"/>
    <property type="match status" value="1"/>
</dbReference>
<reference evidence="18" key="1">
    <citation type="submission" date="2020-07" db="EMBL/GenBank/DDBJ databases">
        <authorList>
            <person name="Ferguson B K."/>
        </authorList>
    </citation>
    <scope>NUCLEOTIDE SEQUENCE</scope>
    <source>
        <strain evidence="18">L06</strain>
    </source>
</reference>
<evidence type="ECO:0000259" key="17">
    <source>
        <dbReference type="Pfam" id="PF05175"/>
    </source>
</evidence>
<comment type="subcellular location">
    <subcellularLocation>
        <location evidence="1">Nucleus</location>
    </subcellularLocation>
</comment>
<gene>
    <name evidence="18" type="ORF">BBRV_LOCUS16720</name>
</gene>
<evidence type="ECO:0000256" key="6">
    <source>
        <dbReference type="ARBA" id="ARBA00023242"/>
    </source>
</evidence>
<dbReference type="GO" id="GO:0035657">
    <property type="term" value="C:eRF1 methyltransferase complex"/>
    <property type="evidence" value="ECO:0007669"/>
    <property type="project" value="TreeGrafter"/>
</dbReference>
<accession>A0A6V7I7S1</accession>
<evidence type="ECO:0000256" key="12">
    <source>
        <dbReference type="ARBA" id="ARBA00076540"/>
    </source>
</evidence>
<evidence type="ECO:0000256" key="16">
    <source>
        <dbReference type="ARBA" id="ARBA00093667"/>
    </source>
</evidence>
<evidence type="ECO:0000256" key="1">
    <source>
        <dbReference type="ARBA" id="ARBA00004123"/>
    </source>
</evidence>
<sequence length="215" mass="23936">MNTPVVKLSDLEAETVYEPAEDSFLLIDSLEADLKNFESLKPKICMEIGSGSGVVITALAMAFKKNNWPGHFIAVDINPNACRATKNTSIINSTSVDVIHMDLISSLTPNNLVDIVIFNPPYVVTESSEIFDERLISKTWAGGKDGREVMDRLFPFIPNLLSSQGIFYLVVIKENKPSDIINIFKSFDMAGIVVGERKVRGEHLYILRFVKSSKH</sequence>
<dbReference type="AlphaFoldDB" id="A0A6V7I7S1"/>
<evidence type="ECO:0000256" key="10">
    <source>
        <dbReference type="ARBA" id="ARBA00062344"/>
    </source>
</evidence>
<evidence type="ECO:0000256" key="3">
    <source>
        <dbReference type="ARBA" id="ARBA00022603"/>
    </source>
</evidence>
<evidence type="ECO:0000256" key="8">
    <source>
        <dbReference type="ARBA" id="ARBA00050903"/>
    </source>
</evidence>
<protein>
    <recommendedName>
        <fullName evidence="15">Methyltransferase HEMK2</fullName>
    </recommendedName>
    <alternativeName>
        <fullName evidence="14">HemK methyltransferase family member 2</fullName>
    </alternativeName>
    <alternativeName>
        <fullName evidence="12">Lysine N-methyltransferase 9</fullName>
    </alternativeName>
    <alternativeName>
        <fullName evidence="11">Methylarsonite methyltransferase N6AMT1</fullName>
    </alternativeName>
    <alternativeName>
        <fullName evidence="16">Methyltransferase N6AMT1</fullName>
    </alternativeName>
    <alternativeName>
        <fullName evidence="13">Protein N(5)-glutamine methyltransferase</fullName>
    </alternativeName>
</protein>
<comment type="similarity">
    <text evidence="2">Belongs to the eukaryotic/archaeal PrmC-related family.</text>
</comment>
<dbReference type="GO" id="GO:0032259">
    <property type="term" value="P:methylation"/>
    <property type="evidence" value="ECO:0007669"/>
    <property type="project" value="UniProtKB-KW"/>
</dbReference>
<dbReference type="GO" id="GO:0003676">
    <property type="term" value="F:nucleic acid binding"/>
    <property type="evidence" value="ECO:0007669"/>
    <property type="project" value="InterPro"/>
</dbReference>
<comment type="function">
    <text evidence="9">Methyltransferase that can methylate proteins and, to a lower extent, arsenic. Catalytic subunit of a heterodimer with TRMT112, which monomethylates 'Lys-12' of histone H4 (H4K12me1), a modification present at the promoters of numerous genes encoding cell cycle regulators. Catalytic subunit of a heterodimer with TRMT112, which catalyzes N5-methylation of Glu residue of proteins with a Gly-Gln-Xaa-Xaa-Xaa-Arg motif. Methylates ETF1 on 'Gln-185'; ETF1 needs to be complexed to ERF3 in its GTP-bound form to be efficiently methylated. May also play a role in the modulation of arsenic-induced toxicity by mediating the conversion of monomethylarsonous acid (3+) into the less toxic dimethylarsonic acid. It however only plays a limited role in arsenic metabolism compared with AS3MT.</text>
</comment>
<evidence type="ECO:0000256" key="15">
    <source>
        <dbReference type="ARBA" id="ARBA00093624"/>
    </source>
</evidence>
<keyword evidence="4" id="KW-0808">Transferase</keyword>
<evidence type="ECO:0000256" key="4">
    <source>
        <dbReference type="ARBA" id="ARBA00022679"/>
    </source>
</evidence>
<dbReference type="InterPro" id="IPR052190">
    <property type="entry name" value="Euk-Arch_PrmC-MTase"/>
</dbReference>
<comment type="catalytic activity">
    <reaction evidence="8">
        <text>methylarsonous acid + S-adenosyl-L-methionine = dimethylarsinate + S-adenosyl-L-homocysteine + 2 H(+)</text>
        <dbReference type="Rhea" id="RHEA:11684"/>
        <dbReference type="ChEBI" id="CHEBI:15378"/>
        <dbReference type="ChEBI" id="CHEBI:16223"/>
        <dbReference type="ChEBI" id="CHEBI:17826"/>
        <dbReference type="ChEBI" id="CHEBI:57856"/>
        <dbReference type="ChEBI" id="CHEBI:59789"/>
    </reaction>
</comment>
<keyword evidence="5" id="KW-0949">S-adenosyl-L-methionine</keyword>
<organism evidence="18">
    <name type="scientific">Bracon brevicornis</name>
    <dbReference type="NCBI Taxonomy" id="1563983"/>
    <lineage>
        <taxon>Eukaryota</taxon>
        <taxon>Metazoa</taxon>
        <taxon>Ecdysozoa</taxon>
        <taxon>Arthropoda</taxon>
        <taxon>Hexapoda</taxon>
        <taxon>Insecta</taxon>
        <taxon>Pterygota</taxon>
        <taxon>Neoptera</taxon>
        <taxon>Endopterygota</taxon>
        <taxon>Hymenoptera</taxon>
        <taxon>Apocrita</taxon>
        <taxon>Ichneumonoidea</taxon>
        <taxon>Braconidae</taxon>
        <taxon>Braconinae</taxon>
        <taxon>Bracon</taxon>
    </lineage>
</organism>
<dbReference type="SUPFAM" id="SSF53335">
    <property type="entry name" value="S-adenosyl-L-methionine-dependent methyltransferases"/>
    <property type="match status" value="1"/>
</dbReference>
<dbReference type="FunFam" id="3.40.50.150:FF:000077">
    <property type="entry name" value="HemK methyltransferase family member 2"/>
    <property type="match status" value="1"/>
</dbReference>
<dbReference type="NCBIfam" id="TIGR00537">
    <property type="entry name" value="hemK_rel_arch"/>
    <property type="match status" value="1"/>
</dbReference>
<evidence type="ECO:0000256" key="11">
    <source>
        <dbReference type="ARBA" id="ARBA00075330"/>
    </source>
</evidence>
<feature type="domain" description="Methyltransferase small" evidence="17">
    <location>
        <begin position="36"/>
        <end position="128"/>
    </location>
</feature>
<dbReference type="PROSITE" id="PS00092">
    <property type="entry name" value="N6_MTASE"/>
    <property type="match status" value="1"/>
</dbReference>